<evidence type="ECO:0000256" key="2">
    <source>
        <dbReference type="ARBA" id="ARBA00010961"/>
    </source>
</evidence>
<dbReference type="PANTHER" id="PTHR33217">
    <property type="entry name" value="TRANSPOSASE FOR INSERTION SEQUENCE ELEMENT IS1081"/>
    <property type="match status" value="1"/>
</dbReference>
<evidence type="ECO:0000256" key="3">
    <source>
        <dbReference type="ARBA" id="ARBA00022578"/>
    </source>
</evidence>
<reference evidence="7 8" key="1">
    <citation type="submission" date="2018-06" db="EMBL/GenBank/DDBJ databases">
        <title>Extensive metabolic versatility and redundancy in microbially diverse, dynamic hydrothermal sediments.</title>
        <authorList>
            <person name="Dombrowski N."/>
            <person name="Teske A."/>
            <person name="Baker B.J."/>
        </authorList>
    </citation>
    <scope>NUCLEOTIDE SEQUENCE [LARGE SCALE GENOMIC DNA]</scope>
    <source>
        <strain evidence="7">B3_G15</strain>
    </source>
</reference>
<accession>A0A662D7B8</accession>
<sequence length="212" mass="25233">EILSVDIADTETRESWGKVFRGLKRRGLRGVKLVVSDDHEGLRQAIERYFQGATWQRCQFHFQRNLLDYVRKNDREKISCEVKSIFTGPDRYFALMRAKEIMQKYENIYPKFVQKLEEGLEDALACFSFPAVHRKKIRTTNSLERFNEEIRRRTRVIRIFPDERAFFRLICALCIEQNEEWLTGRRYMKMEPLYEGENEILKVEPGKGVVAV</sequence>
<evidence type="ECO:0000256" key="4">
    <source>
        <dbReference type="ARBA" id="ARBA00023125"/>
    </source>
</evidence>
<dbReference type="GO" id="GO:0003677">
    <property type="term" value="F:DNA binding"/>
    <property type="evidence" value="ECO:0007669"/>
    <property type="project" value="UniProtKB-UniRule"/>
</dbReference>
<evidence type="ECO:0000313" key="7">
    <source>
        <dbReference type="EMBL" id="RLE09733.1"/>
    </source>
</evidence>
<comment type="function">
    <text evidence="1 6">Required for the transposition of the insertion element.</text>
</comment>
<gene>
    <name evidence="7" type="ORF">DRJ04_09670</name>
</gene>
<dbReference type="AlphaFoldDB" id="A0A662D7B8"/>
<protein>
    <recommendedName>
        <fullName evidence="6">Mutator family transposase</fullName>
    </recommendedName>
</protein>
<evidence type="ECO:0000313" key="8">
    <source>
        <dbReference type="Proteomes" id="UP000280417"/>
    </source>
</evidence>
<keyword evidence="3 6" id="KW-0815">Transposition</keyword>
<keyword evidence="4 6" id="KW-0238">DNA-binding</keyword>
<feature type="non-terminal residue" evidence="7">
    <location>
        <position position="1"/>
    </location>
</feature>
<name>A0A662D7B8_UNCAE</name>
<keyword evidence="5 6" id="KW-0233">DNA recombination</keyword>
<evidence type="ECO:0000256" key="6">
    <source>
        <dbReference type="RuleBase" id="RU365089"/>
    </source>
</evidence>
<dbReference type="Pfam" id="PF00872">
    <property type="entry name" value="Transposase_mut"/>
    <property type="match status" value="1"/>
</dbReference>
<dbReference type="GO" id="GO:0004803">
    <property type="term" value="F:transposase activity"/>
    <property type="evidence" value="ECO:0007669"/>
    <property type="project" value="UniProtKB-UniRule"/>
</dbReference>
<dbReference type="NCBIfam" id="NF033543">
    <property type="entry name" value="transpos_IS256"/>
    <property type="match status" value="1"/>
</dbReference>
<dbReference type="InterPro" id="IPR001207">
    <property type="entry name" value="Transposase_mutator"/>
</dbReference>
<evidence type="ECO:0000256" key="5">
    <source>
        <dbReference type="ARBA" id="ARBA00023172"/>
    </source>
</evidence>
<keyword evidence="6" id="KW-0814">Transposable element</keyword>
<proteinExistence type="inferred from homology"/>
<organism evidence="7 8">
    <name type="scientific">Aerophobetes bacterium</name>
    <dbReference type="NCBI Taxonomy" id="2030807"/>
    <lineage>
        <taxon>Bacteria</taxon>
        <taxon>Candidatus Aerophobota</taxon>
    </lineage>
</organism>
<comment type="caution">
    <text evidence="7">The sequence shown here is derived from an EMBL/GenBank/DDBJ whole genome shotgun (WGS) entry which is preliminary data.</text>
</comment>
<dbReference type="GO" id="GO:0006313">
    <property type="term" value="P:DNA transposition"/>
    <property type="evidence" value="ECO:0007669"/>
    <property type="project" value="UniProtKB-UniRule"/>
</dbReference>
<dbReference type="EMBL" id="QMQA01000352">
    <property type="protein sequence ID" value="RLE09733.1"/>
    <property type="molecule type" value="Genomic_DNA"/>
</dbReference>
<evidence type="ECO:0000256" key="1">
    <source>
        <dbReference type="ARBA" id="ARBA00002190"/>
    </source>
</evidence>
<dbReference type="Proteomes" id="UP000280417">
    <property type="component" value="Unassembled WGS sequence"/>
</dbReference>
<dbReference type="PANTHER" id="PTHR33217:SF7">
    <property type="entry name" value="TRANSPOSASE FOR INSERTION SEQUENCE ELEMENT IS1081"/>
    <property type="match status" value="1"/>
</dbReference>
<comment type="similarity">
    <text evidence="2 6">Belongs to the transposase mutator family.</text>
</comment>